<evidence type="ECO:0000313" key="2">
    <source>
        <dbReference type="EMBL" id="PVX51137.1"/>
    </source>
</evidence>
<proteinExistence type="predicted"/>
<accession>A0A2U0U373</accession>
<evidence type="ECO:0000256" key="1">
    <source>
        <dbReference type="SAM" id="Phobius"/>
    </source>
</evidence>
<dbReference type="EMBL" id="QENY01000016">
    <property type="protein sequence ID" value="PVX51137.1"/>
    <property type="molecule type" value="Genomic_DNA"/>
</dbReference>
<dbReference type="Proteomes" id="UP000245870">
    <property type="component" value="Unassembled WGS sequence"/>
</dbReference>
<name>A0A2U0U373_9BACT</name>
<keyword evidence="1" id="KW-0812">Transmembrane</keyword>
<comment type="caution">
    <text evidence="2">The sequence shown here is derived from an EMBL/GenBank/DDBJ whole genome shotgun (WGS) entry which is preliminary data.</text>
</comment>
<evidence type="ECO:0000313" key="3">
    <source>
        <dbReference type="Proteomes" id="UP000245870"/>
    </source>
</evidence>
<protein>
    <submittedName>
        <fullName evidence="2">Uncharacterized protein</fullName>
    </submittedName>
</protein>
<dbReference type="AlphaFoldDB" id="A0A2U0U373"/>
<gene>
    <name evidence="2" type="ORF">C7379_11643</name>
</gene>
<organism evidence="2 3">
    <name type="scientific">Hallella colorans</name>
    <dbReference type="NCBI Taxonomy" id="1703337"/>
    <lineage>
        <taxon>Bacteria</taxon>
        <taxon>Pseudomonadati</taxon>
        <taxon>Bacteroidota</taxon>
        <taxon>Bacteroidia</taxon>
        <taxon>Bacteroidales</taxon>
        <taxon>Prevotellaceae</taxon>
        <taxon>Hallella</taxon>
    </lineage>
</organism>
<feature type="transmembrane region" description="Helical" evidence="1">
    <location>
        <begin position="20"/>
        <end position="36"/>
    </location>
</feature>
<sequence length="80" mass="9324">MVTNFMLFSPYSIFSIEPNNPYGVCISTLFIILVIQKKMFQEMDIQNIYVNLCTIFTYQATKMTQVWHQAGRGIQFVSTE</sequence>
<reference evidence="2 3" key="1">
    <citation type="submission" date="2018-05" db="EMBL/GenBank/DDBJ databases">
        <title>Genomic Encyclopedia of Type Strains, Phase IV (KMG-IV): sequencing the most valuable type-strain genomes for metagenomic binning, comparative biology and taxonomic classification.</title>
        <authorList>
            <person name="Goeker M."/>
        </authorList>
    </citation>
    <scope>NUCLEOTIDE SEQUENCE [LARGE SCALE GENOMIC DNA]</scope>
    <source>
        <strain evidence="2 3">DSM 100333</strain>
    </source>
</reference>
<keyword evidence="3" id="KW-1185">Reference proteome</keyword>
<keyword evidence="1" id="KW-0472">Membrane</keyword>
<keyword evidence="1" id="KW-1133">Transmembrane helix</keyword>